<dbReference type="eggNOG" id="COG1589">
    <property type="taxonomic scope" value="Bacteria"/>
</dbReference>
<accession>A0A098LLI0</accession>
<keyword evidence="2" id="KW-1185">Reference proteome</keyword>
<dbReference type="AlphaFoldDB" id="A0A098LLI0"/>
<protein>
    <recommendedName>
        <fullName evidence="3">Cell division protein FtsQ</fullName>
    </recommendedName>
</protein>
<evidence type="ECO:0000313" key="2">
    <source>
        <dbReference type="Proteomes" id="UP000030185"/>
    </source>
</evidence>
<proteinExistence type="predicted"/>
<sequence>MYYILGSIVLFALISFVEKKQADREIKAINVHIDYEYDNYFVTEEKVLDLISKNGSDRIIGASYNDIDLKTLELRIKSHKFVEEAQVYKDLKGNLTVEVSQCRPVARVVQSDGPHAYIGSSGNTLSTSDEFTARVLLIDGSGSAKLTKKEFFESEEGKPYLDLINFLDQDKFWKAQIAQLTVERNGDISMYTQIGDQLILFGKPEEVESKFKRLKIFYKEILPTKGWNSYNKVNLKFKDQIICE</sequence>
<reference evidence="1 2" key="1">
    <citation type="submission" date="2014-09" db="EMBL/GenBank/DDBJ databases">
        <title>Sporocytophaga myxococcoides PG-01 genome sequencing.</title>
        <authorList>
            <person name="Liu L."/>
            <person name="Gao P.J."/>
            <person name="Chen G.J."/>
            <person name="Wang L.S."/>
        </authorList>
    </citation>
    <scope>NUCLEOTIDE SEQUENCE [LARGE SCALE GENOMIC DNA]</scope>
    <source>
        <strain evidence="1 2">PG-01</strain>
    </source>
</reference>
<gene>
    <name evidence="1" type="ORF">MYP_4223</name>
</gene>
<dbReference type="EMBL" id="BBLT01000010">
    <property type="protein sequence ID" value="GAL86993.1"/>
    <property type="molecule type" value="Genomic_DNA"/>
</dbReference>
<comment type="caution">
    <text evidence="1">The sequence shown here is derived from an EMBL/GenBank/DDBJ whole genome shotgun (WGS) entry which is preliminary data.</text>
</comment>
<evidence type="ECO:0000313" key="1">
    <source>
        <dbReference type="EMBL" id="GAL86993.1"/>
    </source>
</evidence>
<evidence type="ECO:0008006" key="3">
    <source>
        <dbReference type="Google" id="ProtNLM"/>
    </source>
</evidence>
<dbReference type="Proteomes" id="UP000030185">
    <property type="component" value="Unassembled WGS sequence"/>
</dbReference>
<organism evidence="1 2">
    <name type="scientific">Sporocytophaga myxococcoides</name>
    <dbReference type="NCBI Taxonomy" id="153721"/>
    <lineage>
        <taxon>Bacteria</taxon>
        <taxon>Pseudomonadati</taxon>
        <taxon>Bacteroidota</taxon>
        <taxon>Cytophagia</taxon>
        <taxon>Cytophagales</taxon>
        <taxon>Cytophagaceae</taxon>
        <taxon>Sporocytophaga</taxon>
    </lineage>
</organism>
<name>A0A098LLI0_9BACT</name>
<dbReference type="STRING" id="153721.MYP_4223"/>